<dbReference type="Pfam" id="PF07148">
    <property type="entry name" value="MalM"/>
    <property type="match status" value="1"/>
</dbReference>
<dbReference type="AlphaFoldDB" id="A0A851HR64"/>
<evidence type="ECO:0008006" key="4">
    <source>
        <dbReference type="Google" id="ProtNLM"/>
    </source>
</evidence>
<evidence type="ECO:0000256" key="1">
    <source>
        <dbReference type="SAM" id="MobiDB-lite"/>
    </source>
</evidence>
<reference evidence="2 3" key="1">
    <citation type="submission" date="2020-03" db="EMBL/GenBank/DDBJ databases">
        <title>Metagenomic, metatranscriptomic, and metabolomic analyses revealed the key microbes and metabolic features during the fermentation of ganjang, Korean traditional soy sauce.</title>
        <authorList>
            <person name="Chun B.H."/>
            <person name="Jeon C.O."/>
        </authorList>
    </citation>
    <scope>NUCLEOTIDE SEQUENCE [LARGE SCALE GENOMIC DNA]</scope>
    <source>
        <strain evidence="2 3">KG14</strain>
    </source>
</reference>
<organism evidence="2 3">
    <name type="scientific">Marinobacter adhaerens</name>
    <dbReference type="NCBI Taxonomy" id="1033846"/>
    <lineage>
        <taxon>Bacteria</taxon>
        <taxon>Pseudomonadati</taxon>
        <taxon>Pseudomonadota</taxon>
        <taxon>Gammaproteobacteria</taxon>
        <taxon>Pseudomonadales</taxon>
        <taxon>Marinobacteraceae</taxon>
        <taxon>Marinobacter</taxon>
    </lineage>
</organism>
<comment type="caution">
    <text evidence="2">The sequence shown here is derived from an EMBL/GenBank/DDBJ whole genome shotgun (WGS) entry which is preliminary data.</text>
</comment>
<accession>A0A851HR64</accession>
<keyword evidence="3" id="KW-1185">Reference proteome</keyword>
<dbReference type="InterPro" id="IPR010794">
    <property type="entry name" value="MalM"/>
</dbReference>
<name>A0A851HR64_9GAMM</name>
<dbReference type="Proteomes" id="UP000536442">
    <property type="component" value="Unassembled WGS sequence"/>
</dbReference>
<evidence type="ECO:0000313" key="3">
    <source>
        <dbReference type="Proteomes" id="UP000536442"/>
    </source>
</evidence>
<evidence type="ECO:0000313" key="2">
    <source>
        <dbReference type="EMBL" id="NWN91503.1"/>
    </source>
</evidence>
<protein>
    <recommendedName>
        <fullName evidence="4">Maltose operon substrate-binding protein (MalM)</fullName>
    </recommendedName>
</protein>
<gene>
    <name evidence="2" type="ORF">HLV39_08345</name>
</gene>
<dbReference type="EMBL" id="JABEVQ010000004">
    <property type="protein sequence ID" value="NWN91503.1"/>
    <property type="molecule type" value="Genomic_DNA"/>
</dbReference>
<dbReference type="PROSITE" id="PS51257">
    <property type="entry name" value="PROKAR_LIPOPROTEIN"/>
    <property type="match status" value="1"/>
</dbReference>
<proteinExistence type="predicted"/>
<dbReference type="GO" id="GO:0042597">
    <property type="term" value="C:periplasmic space"/>
    <property type="evidence" value="ECO:0007669"/>
    <property type="project" value="InterPro"/>
</dbReference>
<feature type="region of interest" description="Disordered" evidence="1">
    <location>
        <begin position="50"/>
        <end position="85"/>
    </location>
</feature>
<dbReference type="GO" id="GO:0008643">
    <property type="term" value="P:carbohydrate transport"/>
    <property type="evidence" value="ECO:0007669"/>
    <property type="project" value="InterPro"/>
</dbReference>
<sequence>MATPRLLIAVGCLALGALLSGCQIGGATVEEKEGYFSWVDEQGRVRYSPIAKPATKSESATSAPSDDELTSENYPDAEELRRKGYVRDGEGKPYFTWRDAEGRVRSTYYQPDTRTDEEKGRQTPPAEISQASVFRISDAPGTTKPVAGHDPNALAVLGVEDTDDDYLKRFSRSCCQSLETRHHARWQEGREFAVHLAGDSPEHRFLSGVSPYQLVALPQARSRNEGFYRLRSYAHNGVVVPSVAFLDGNLRPVRLVTDLVLDFEPENWHRRGYLEARIPVTGSAEERWMLLFTRAADLDNQTVVETRQGPRKIPHVRTGELGLTLVEAH</sequence>
<feature type="region of interest" description="Disordered" evidence="1">
    <location>
        <begin position="107"/>
        <end position="132"/>
    </location>
</feature>